<dbReference type="InterPro" id="IPR037500">
    <property type="entry name" value="Msp1"/>
</dbReference>
<feature type="region of interest" description="Disordered" evidence="1">
    <location>
        <begin position="1"/>
        <end position="27"/>
    </location>
</feature>
<dbReference type="EMBL" id="MNCJ02000317">
    <property type="protein sequence ID" value="KAF5820030.1"/>
    <property type="molecule type" value="Genomic_DNA"/>
</dbReference>
<accession>A0A9K3JSW8</accession>
<evidence type="ECO:0000313" key="3">
    <source>
        <dbReference type="Proteomes" id="UP000215914"/>
    </source>
</evidence>
<dbReference type="Proteomes" id="UP000215914">
    <property type="component" value="Unassembled WGS sequence"/>
</dbReference>
<sequence length="189" mass="21271">MVPVSSKLWTKKHGFGRKDMPRSRSTQTVNLKMRQRSEFGSKKELNQRKSSYTRASRLILSKGKNTESVEGTTGSLSLHLVRKMCTTLQANGKFGSMQTTTTAGSDEPLKLALAMALLRSKLVNKTSETSHPPSDTSSSEALKWKRKEFQDRAWILIFTTHSLLRVPQSLLFKPQCSKTKPERCKNLPS</sequence>
<dbReference type="GO" id="GO:0042138">
    <property type="term" value="P:meiotic DNA double-strand break formation"/>
    <property type="evidence" value="ECO:0007669"/>
    <property type="project" value="InterPro"/>
</dbReference>
<organism evidence="2 3">
    <name type="scientific">Helianthus annuus</name>
    <name type="common">Common sunflower</name>
    <dbReference type="NCBI Taxonomy" id="4232"/>
    <lineage>
        <taxon>Eukaryota</taxon>
        <taxon>Viridiplantae</taxon>
        <taxon>Streptophyta</taxon>
        <taxon>Embryophyta</taxon>
        <taxon>Tracheophyta</taxon>
        <taxon>Spermatophyta</taxon>
        <taxon>Magnoliopsida</taxon>
        <taxon>eudicotyledons</taxon>
        <taxon>Gunneridae</taxon>
        <taxon>Pentapetalae</taxon>
        <taxon>asterids</taxon>
        <taxon>campanulids</taxon>
        <taxon>Asterales</taxon>
        <taxon>Asteraceae</taxon>
        <taxon>Asteroideae</taxon>
        <taxon>Heliantheae alliance</taxon>
        <taxon>Heliantheae</taxon>
        <taxon>Helianthus</taxon>
    </lineage>
</organism>
<comment type="caution">
    <text evidence="2">The sequence shown here is derived from an EMBL/GenBank/DDBJ whole genome shotgun (WGS) entry which is preliminary data.</text>
</comment>
<dbReference type="GO" id="GO:0000212">
    <property type="term" value="P:meiotic spindle organization"/>
    <property type="evidence" value="ECO:0007669"/>
    <property type="project" value="InterPro"/>
</dbReference>
<name>A0A9K3JSW8_HELAN</name>
<reference evidence="2" key="2">
    <citation type="submission" date="2020-06" db="EMBL/GenBank/DDBJ databases">
        <title>Helianthus annuus Genome sequencing and assembly Release 2.</title>
        <authorList>
            <person name="Gouzy J."/>
            <person name="Langlade N."/>
            <person name="Munos S."/>
        </authorList>
    </citation>
    <scope>NUCLEOTIDE SEQUENCE</scope>
    <source>
        <tissue evidence="2">Leaves</tissue>
    </source>
</reference>
<dbReference type="AlphaFoldDB" id="A0A9K3JSW8"/>
<evidence type="ECO:0000256" key="1">
    <source>
        <dbReference type="SAM" id="MobiDB-lite"/>
    </source>
</evidence>
<keyword evidence="3" id="KW-1185">Reference proteome</keyword>
<dbReference type="PANTHER" id="PTHR35768">
    <property type="entry name" value="PROTEIN MULTIPOLAR SPINDLE 1"/>
    <property type="match status" value="1"/>
</dbReference>
<protein>
    <submittedName>
        <fullName evidence="2">Uncharacterized protein</fullName>
    </submittedName>
</protein>
<reference evidence="2" key="1">
    <citation type="journal article" date="2017" name="Nature">
        <title>The sunflower genome provides insights into oil metabolism, flowering and Asterid evolution.</title>
        <authorList>
            <person name="Badouin H."/>
            <person name="Gouzy J."/>
            <person name="Grassa C.J."/>
            <person name="Murat F."/>
            <person name="Staton S.E."/>
            <person name="Cottret L."/>
            <person name="Lelandais-Briere C."/>
            <person name="Owens G.L."/>
            <person name="Carrere S."/>
            <person name="Mayjonade B."/>
            <person name="Legrand L."/>
            <person name="Gill N."/>
            <person name="Kane N.C."/>
            <person name="Bowers J.E."/>
            <person name="Hubner S."/>
            <person name="Bellec A."/>
            <person name="Berard A."/>
            <person name="Berges H."/>
            <person name="Blanchet N."/>
            <person name="Boniface M.C."/>
            <person name="Brunel D."/>
            <person name="Catrice O."/>
            <person name="Chaidir N."/>
            <person name="Claudel C."/>
            <person name="Donnadieu C."/>
            <person name="Faraut T."/>
            <person name="Fievet G."/>
            <person name="Helmstetter N."/>
            <person name="King M."/>
            <person name="Knapp S.J."/>
            <person name="Lai Z."/>
            <person name="Le Paslier M.C."/>
            <person name="Lippi Y."/>
            <person name="Lorenzon L."/>
            <person name="Mandel J.R."/>
            <person name="Marage G."/>
            <person name="Marchand G."/>
            <person name="Marquand E."/>
            <person name="Bret-Mestries E."/>
            <person name="Morien E."/>
            <person name="Nambeesan S."/>
            <person name="Nguyen T."/>
            <person name="Pegot-Espagnet P."/>
            <person name="Pouilly N."/>
            <person name="Raftis F."/>
            <person name="Sallet E."/>
            <person name="Schiex T."/>
            <person name="Thomas J."/>
            <person name="Vandecasteele C."/>
            <person name="Vares D."/>
            <person name="Vear F."/>
            <person name="Vautrin S."/>
            <person name="Crespi M."/>
            <person name="Mangin B."/>
            <person name="Burke J.M."/>
            <person name="Salse J."/>
            <person name="Munos S."/>
            <person name="Vincourt P."/>
            <person name="Rieseberg L.H."/>
            <person name="Langlade N.B."/>
        </authorList>
    </citation>
    <scope>NUCLEOTIDE SEQUENCE</scope>
    <source>
        <tissue evidence="2">Leaves</tissue>
    </source>
</reference>
<gene>
    <name evidence="2" type="ORF">HanXRQr2_Chr02g0084271</name>
</gene>
<dbReference type="PANTHER" id="PTHR35768:SF1">
    <property type="entry name" value="PROTEIN MULTIPOLAR SPINDLE 1"/>
    <property type="match status" value="1"/>
</dbReference>
<dbReference type="Gramene" id="mRNA:HanXRQr2_Chr02g0084271">
    <property type="protein sequence ID" value="mRNA:HanXRQr2_Chr02g0084271"/>
    <property type="gene ID" value="HanXRQr2_Chr02g0084271"/>
</dbReference>
<evidence type="ECO:0000313" key="2">
    <source>
        <dbReference type="EMBL" id="KAF5820030.1"/>
    </source>
</evidence>
<proteinExistence type="predicted"/>